<reference evidence="1 2" key="1">
    <citation type="submission" date="2019-03" db="EMBL/GenBank/DDBJ databases">
        <title>Genomics of glacier-inhabiting Cryobacterium strains.</title>
        <authorList>
            <person name="Liu Q."/>
            <person name="Xin Y.-H."/>
        </authorList>
    </citation>
    <scope>NUCLEOTIDE SEQUENCE [LARGE SCALE GENOMIC DNA]</scope>
    <source>
        <strain evidence="1 2">TMT1-1</strain>
    </source>
</reference>
<dbReference type="Proteomes" id="UP000298424">
    <property type="component" value="Unassembled WGS sequence"/>
</dbReference>
<sequence>MPEAHITFSASSDRPPVIAPDAMSIPEIVRVSRALQAALRSAEALGYELDDLLRNLDEKLSHRAVADAMQLDAELVTEVRDGESSLTVLLVRYLEAADSSER</sequence>
<evidence type="ECO:0000313" key="2">
    <source>
        <dbReference type="Proteomes" id="UP000298424"/>
    </source>
</evidence>
<comment type="caution">
    <text evidence="1">The sequence shown here is derived from an EMBL/GenBank/DDBJ whole genome shotgun (WGS) entry which is preliminary data.</text>
</comment>
<dbReference type="EMBL" id="SOGT01000009">
    <property type="protein sequence ID" value="TFD26187.1"/>
    <property type="molecule type" value="Genomic_DNA"/>
</dbReference>
<dbReference type="AlphaFoldDB" id="A0A4R8ZHE1"/>
<evidence type="ECO:0000313" key="1">
    <source>
        <dbReference type="EMBL" id="TFD26187.1"/>
    </source>
</evidence>
<accession>A0A4R8ZHE1</accession>
<proteinExistence type="predicted"/>
<gene>
    <name evidence="1" type="ORF">E3T27_07925</name>
</gene>
<name>A0A4R8ZHE1_9MICO</name>
<organism evidence="1 2">
    <name type="scientific">Cryobacterium lyxosi</name>
    <dbReference type="NCBI Taxonomy" id="1259228"/>
    <lineage>
        <taxon>Bacteria</taxon>
        <taxon>Bacillati</taxon>
        <taxon>Actinomycetota</taxon>
        <taxon>Actinomycetes</taxon>
        <taxon>Micrococcales</taxon>
        <taxon>Microbacteriaceae</taxon>
        <taxon>Cryobacterium</taxon>
    </lineage>
</organism>
<dbReference type="OrthoDB" id="5121698at2"/>
<protein>
    <submittedName>
        <fullName evidence="1">Uncharacterized protein</fullName>
    </submittedName>
</protein>
<dbReference type="RefSeq" id="WP_134572190.1">
    <property type="nucleotide sequence ID" value="NZ_SOGT01000009.1"/>
</dbReference>
<keyword evidence="2" id="KW-1185">Reference proteome</keyword>